<sequence length="139" mass="15581">MLIKHLIQSSLMEQCTSYTGNIVTLNRYRNTLSPFVSPNVNSHVLILVSNRLAQGTCEHNAQHLYGSNAQRHNRNTASVLFDNMTQNVRTGWFMQKGRLFIAREGSYGPNLVSTAGHWERVVQNGVPVGVVLRPTAFEV</sequence>
<organism evidence="1">
    <name type="scientific">Cacopsylla melanoneura</name>
    <dbReference type="NCBI Taxonomy" id="428564"/>
    <lineage>
        <taxon>Eukaryota</taxon>
        <taxon>Metazoa</taxon>
        <taxon>Ecdysozoa</taxon>
        <taxon>Arthropoda</taxon>
        <taxon>Hexapoda</taxon>
        <taxon>Insecta</taxon>
        <taxon>Pterygota</taxon>
        <taxon>Neoptera</taxon>
        <taxon>Paraneoptera</taxon>
        <taxon>Hemiptera</taxon>
        <taxon>Sternorrhyncha</taxon>
        <taxon>Psylloidea</taxon>
        <taxon>Psyllidae</taxon>
        <taxon>Psyllinae</taxon>
        <taxon>Cacopsylla</taxon>
    </lineage>
</organism>
<protein>
    <submittedName>
        <fullName evidence="1">Uncharacterized protein</fullName>
    </submittedName>
</protein>
<evidence type="ECO:0000313" key="1">
    <source>
        <dbReference type="EMBL" id="CAG6642183.1"/>
    </source>
</evidence>
<dbReference type="EMBL" id="HBUF01121221">
    <property type="protein sequence ID" value="CAG6642177.1"/>
    <property type="molecule type" value="Transcribed_RNA"/>
</dbReference>
<proteinExistence type="predicted"/>
<accession>A0A8D8W1B4</accession>
<name>A0A8D8W1B4_9HEMI</name>
<dbReference type="AlphaFoldDB" id="A0A8D8W1B4"/>
<dbReference type="EMBL" id="HBUF01121226">
    <property type="protein sequence ID" value="CAG6642188.1"/>
    <property type="molecule type" value="Transcribed_RNA"/>
</dbReference>
<dbReference type="EMBL" id="HBUF01121224">
    <property type="protein sequence ID" value="CAG6642183.1"/>
    <property type="molecule type" value="Transcribed_RNA"/>
</dbReference>
<dbReference type="EMBL" id="HBUF01121222">
    <property type="protein sequence ID" value="CAG6642179.1"/>
    <property type="molecule type" value="Transcribed_RNA"/>
</dbReference>
<reference evidence="1" key="1">
    <citation type="submission" date="2021-05" db="EMBL/GenBank/DDBJ databases">
        <authorList>
            <person name="Alioto T."/>
            <person name="Alioto T."/>
            <person name="Gomez Garrido J."/>
        </authorList>
    </citation>
    <scope>NUCLEOTIDE SEQUENCE</scope>
</reference>